<keyword evidence="6" id="KW-1185">Reference proteome</keyword>
<feature type="compositionally biased region" description="Acidic residues" evidence="4">
    <location>
        <begin position="222"/>
        <end position="259"/>
    </location>
</feature>
<evidence type="ECO:0000256" key="3">
    <source>
        <dbReference type="SAM" id="Coils"/>
    </source>
</evidence>
<dbReference type="InterPro" id="IPR037231">
    <property type="entry name" value="NAP-like_sf"/>
</dbReference>
<dbReference type="PANTHER" id="PTHR11875">
    <property type="entry name" value="TESTIS-SPECIFIC Y-ENCODED PROTEIN"/>
    <property type="match status" value="1"/>
</dbReference>
<reference evidence="5 6" key="1">
    <citation type="journal article" date="2018" name="Sci. Rep.">
        <title>Genomic signatures of local adaptation to the degree of environmental predictability in rotifers.</title>
        <authorList>
            <person name="Franch-Gras L."/>
            <person name="Hahn C."/>
            <person name="Garcia-Roger E.M."/>
            <person name="Carmona M.J."/>
            <person name="Serra M."/>
            <person name="Gomez A."/>
        </authorList>
    </citation>
    <scope>NUCLEOTIDE SEQUENCE [LARGE SCALE GENOMIC DNA]</scope>
    <source>
        <strain evidence="5">HYR1</strain>
    </source>
</reference>
<evidence type="ECO:0000256" key="4">
    <source>
        <dbReference type="SAM" id="MobiDB-lite"/>
    </source>
</evidence>
<dbReference type="AlphaFoldDB" id="A0A3M7R8Q8"/>
<comment type="caution">
    <text evidence="5">The sequence shown here is derived from an EMBL/GenBank/DDBJ whole genome shotgun (WGS) entry which is preliminary data.</text>
</comment>
<dbReference type="SUPFAM" id="SSF143113">
    <property type="entry name" value="NAP-like"/>
    <property type="match status" value="1"/>
</dbReference>
<dbReference type="Pfam" id="PF00956">
    <property type="entry name" value="NAP"/>
    <property type="match status" value="1"/>
</dbReference>
<keyword evidence="3" id="KW-0175">Coiled coil</keyword>
<evidence type="ECO:0000256" key="1">
    <source>
        <dbReference type="ARBA" id="ARBA00009947"/>
    </source>
</evidence>
<feature type="coiled-coil region" evidence="3">
    <location>
        <begin position="15"/>
        <end position="49"/>
    </location>
</feature>
<dbReference type="GO" id="GO:0006334">
    <property type="term" value="P:nucleosome assembly"/>
    <property type="evidence" value="ECO:0007669"/>
    <property type="project" value="InterPro"/>
</dbReference>
<dbReference type="Gene3D" id="1.20.5.1500">
    <property type="match status" value="1"/>
</dbReference>
<dbReference type="FunFam" id="3.30.1120.90:FF:000002">
    <property type="entry name" value="Testis-specific Y-encoded-like protein 2"/>
    <property type="match status" value="1"/>
</dbReference>
<dbReference type="InterPro" id="IPR002164">
    <property type="entry name" value="NAP_family"/>
</dbReference>
<evidence type="ECO:0000256" key="2">
    <source>
        <dbReference type="RuleBase" id="RU003876"/>
    </source>
</evidence>
<name>A0A3M7R8Q8_BRAPC</name>
<proteinExistence type="inferred from homology"/>
<dbReference type="OrthoDB" id="19419at2759"/>
<gene>
    <name evidence="5" type="ORF">BpHYR1_034069</name>
</gene>
<dbReference type="Proteomes" id="UP000276133">
    <property type="component" value="Unassembled WGS sequence"/>
</dbReference>
<dbReference type="EMBL" id="REGN01003974">
    <property type="protein sequence ID" value="RNA19804.1"/>
    <property type="molecule type" value="Genomic_DNA"/>
</dbReference>
<accession>A0A3M7R8Q8</accession>
<feature type="region of interest" description="Disordered" evidence="4">
    <location>
        <begin position="213"/>
        <end position="259"/>
    </location>
</feature>
<protein>
    <submittedName>
        <fullName evidence="5">SET isoform X2</fullName>
    </submittedName>
</protein>
<dbReference type="STRING" id="10195.A0A3M7R8Q8"/>
<evidence type="ECO:0000313" key="5">
    <source>
        <dbReference type="EMBL" id="RNA19804.1"/>
    </source>
</evidence>
<evidence type="ECO:0000313" key="6">
    <source>
        <dbReference type="Proteomes" id="UP000276133"/>
    </source>
</evidence>
<comment type="similarity">
    <text evidence="1 2">Belongs to the nucleosome assembly protein (NAP) family.</text>
</comment>
<organism evidence="5 6">
    <name type="scientific">Brachionus plicatilis</name>
    <name type="common">Marine rotifer</name>
    <name type="synonym">Brachionus muelleri</name>
    <dbReference type="NCBI Taxonomy" id="10195"/>
    <lineage>
        <taxon>Eukaryota</taxon>
        <taxon>Metazoa</taxon>
        <taxon>Spiralia</taxon>
        <taxon>Gnathifera</taxon>
        <taxon>Rotifera</taxon>
        <taxon>Eurotatoria</taxon>
        <taxon>Monogononta</taxon>
        <taxon>Pseudotrocha</taxon>
        <taxon>Ploima</taxon>
        <taxon>Brachionidae</taxon>
        <taxon>Brachionus</taxon>
    </lineage>
</organism>
<dbReference type="GO" id="GO:0005634">
    <property type="term" value="C:nucleus"/>
    <property type="evidence" value="ECO:0007669"/>
    <property type="project" value="InterPro"/>
</dbReference>
<sequence length="259" mass="29474">MSGPAAKVAKNGTGVEQIDKEAQDAIDEIDRVQGEIDKLNEEASEEILKVEQKFNKLRQPHYKKRSDLISKIPNFWVTVFVNHPQLSTLLDEDDEDALQYLKKVDVQEFEDIKSGYRINFYFDNSKNPFFENDVLFKEFHLNDNGEPTCKSSQIKWKAGKNLTEESKASGGEAKGARKRAHKEASLFFSWFNDHSEASGDDFGEVIKDDIWPNPLQYFLAQGDDDDDENEAGDDDDDDDDDEDAEAADDDDEEGDDDEN</sequence>
<dbReference type="Gene3D" id="3.30.1120.90">
    <property type="entry name" value="Nucleosome assembly protein"/>
    <property type="match status" value="1"/>
</dbReference>